<dbReference type="PANTHER" id="PTHR40111:SF1">
    <property type="entry name" value="CEPHALOSPORIN-C DEACETYLASE"/>
    <property type="match status" value="1"/>
</dbReference>
<accession>A0A1L8RG64</accession>
<reference evidence="4 5" key="1">
    <citation type="submission" date="2014-12" db="EMBL/GenBank/DDBJ databases">
        <title>Draft genome sequences of 29 type strains of Enterococci.</title>
        <authorList>
            <person name="Zhong Z."/>
            <person name="Sun Z."/>
            <person name="Liu W."/>
            <person name="Zhang W."/>
            <person name="Zhang H."/>
        </authorList>
    </citation>
    <scope>NUCLEOTIDE SEQUENCE [LARGE SCALE GENOMIC DNA]</scope>
    <source>
        <strain evidence="4 5">DSM 17029</strain>
    </source>
</reference>
<evidence type="ECO:0000256" key="1">
    <source>
        <dbReference type="PIRSR" id="PIRSR639069-1"/>
    </source>
</evidence>
<dbReference type="InterPro" id="IPR008391">
    <property type="entry name" value="AXE1_dom"/>
</dbReference>
<dbReference type="GO" id="GO:0052689">
    <property type="term" value="F:carboxylic ester hydrolase activity"/>
    <property type="evidence" value="ECO:0007669"/>
    <property type="project" value="TreeGrafter"/>
</dbReference>
<dbReference type="Pfam" id="PF05448">
    <property type="entry name" value="AXE1"/>
    <property type="match status" value="1"/>
</dbReference>
<feature type="active site" description="Charge relay system" evidence="1">
    <location>
        <position position="298"/>
    </location>
</feature>
<organism evidence="4 5">
    <name type="scientific">Enterococcus canis</name>
    <dbReference type="NCBI Taxonomy" id="214095"/>
    <lineage>
        <taxon>Bacteria</taxon>
        <taxon>Bacillati</taxon>
        <taxon>Bacillota</taxon>
        <taxon>Bacilli</taxon>
        <taxon>Lactobacillales</taxon>
        <taxon>Enterococcaceae</taxon>
        <taxon>Enterococcus</taxon>
    </lineage>
</organism>
<comment type="caution">
    <text evidence="4">The sequence shown here is derived from an EMBL/GenBank/DDBJ whole genome shotgun (WGS) entry which is preliminary data.</text>
</comment>
<dbReference type="InterPro" id="IPR029058">
    <property type="entry name" value="AB_hydrolase_fold"/>
</dbReference>
<name>A0A1L8RG64_9ENTE</name>
<dbReference type="Gene3D" id="3.40.50.1820">
    <property type="entry name" value="alpha/beta hydrolase"/>
    <property type="match status" value="1"/>
</dbReference>
<dbReference type="GO" id="GO:0005976">
    <property type="term" value="P:polysaccharide metabolic process"/>
    <property type="evidence" value="ECO:0007669"/>
    <property type="project" value="TreeGrafter"/>
</dbReference>
<evidence type="ECO:0000256" key="2">
    <source>
        <dbReference type="PIRSR" id="PIRSR639069-2"/>
    </source>
</evidence>
<dbReference type="RefSeq" id="WP_067393812.1">
    <property type="nucleotide sequence ID" value="NZ_JXKH01000003.1"/>
</dbReference>
<dbReference type="InterPro" id="IPR039069">
    <property type="entry name" value="CE7"/>
</dbReference>
<dbReference type="STRING" id="214095.RU97_GL001313"/>
<dbReference type="SUPFAM" id="SSF53474">
    <property type="entry name" value="alpha/beta-Hydrolases"/>
    <property type="match status" value="1"/>
</dbReference>
<proteinExistence type="predicted"/>
<sequence length="321" mass="37022">MIETMSKAEMQRYQGIRGVPHDFTDYWQQLILSLQLPELKIREKDFHVKQVRCFDLYFDGTNGSQVYAKMLLPNTNQKIPVIFHFHGYQGRSSDWSEYFKFVACGYGVVALDVRGQAGKSQDKGQFEGLTVKGQIVRGMVAGREQLFYRDIFLDVYTLIEQVRKLPEIDDENMQTFGASQGGALAVVGAALHPHIKQVVTIYPFLADFPRVLELGQITEPYDELFRYFKFQDPFYQTKEQIFTALDYIDIKNFAHMIKGKVKLLTGLRDDICPPSTQYAFFNRIQTNKVHILLPEYGHEALNVGANDLCFNWLVNTEIEEV</sequence>
<evidence type="ECO:0000259" key="3">
    <source>
        <dbReference type="Pfam" id="PF05448"/>
    </source>
</evidence>
<dbReference type="PANTHER" id="PTHR40111">
    <property type="entry name" value="CEPHALOSPORIN-C DEACETYLASE"/>
    <property type="match status" value="1"/>
</dbReference>
<feature type="domain" description="Acetyl xylan esterase" evidence="3">
    <location>
        <begin position="5"/>
        <end position="315"/>
    </location>
</feature>
<evidence type="ECO:0000313" key="5">
    <source>
        <dbReference type="Proteomes" id="UP000181884"/>
    </source>
</evidence>
<evidence type="ECO:0000313" key="4">
    <source>
        <dbReference type="EMBL" id="OJG18695.1"/>
    </source>
</evidence>
<gene>
    <name evidence="4" type="ORF">RU97_GL001313</name>
</gene>
<dbReference type="Proteomes" id="UP000181884">
    <property type="component" value="Unassembled WGS sequence"/>
</dbReference>
<keyword evidence="5" id="KW-1185">Reference proteome</keyword>
<dbReference type="EMBL" id="JXKH01000003">
    <property type="protein sequence ID" value="OJG18695.1"/>
    <property type="molecule type" value="Genomic_DNA"/>
</dbReference>
<protein>
    <recommendedName>
        <fullName evidence="3">Acetyl xylan esterase domain-containing protein</fullName>
    </recommendedName>
</protein>
<feature type="binding site" evidence="2">
    <location>
        <position position="88"/>
    </location>
    <ligand>
        <name>substrate</name>
    </ligand>
</feature>
<feature type="active site" description="Nucleophile" evidence="1">
    <location>
        <position position="179"/>
    </location>
</feature>
<feature type="active site" description="Charge relay system" evidence="1">
    <location>
        <position position="269"/>
    </location>
</feature>
<dbReference type="AlphaFoldDB" id="A0A1L8RG64"/>